<evidence type="ECO:0000313" key="2">
    <source>
        <dbReference type="EMBL" id="WQB71285.1"/>
    </source>
</evidence>
<dbReference type="RefSeq" id="WP_322411401.1">
    <property type="nucleotide sequence ID" value="NZ_CP139779.1"/>
</dbReference>
<dbReference type="EMBL" id="CP139779">
    <property type="protein sequence ID" value="WQB71285.1"/>
    <property type="molecule type" value="Genomic_DNA"/>
</dbReference>
<evidence type="ECO:0000259" key="1">
    <source>
        <dbReference type="Pfam" id="PF12680"/>
    </source>
</evidence>
<accession>A0ABZ0VFI2</accession>
<evidence type="ECO:0000313" key="3">
    <source>
        <dbReference type="Proteomes" id="UP001324533"/>
    </source>
</evidence>
<proteinExistence type="predicted"/>
<dbReference type="InterPro" id="IPR032710">
    <property type="entry name" value="NTF2-like_dom_sf"/>
</dbReference>
<reference evidence="2 3" key="1">
    <citation type="submission" date="2023-06" db="EMBL/GenBank/DDBJ databases">
        <title>Rock-solubilizing bacteria, Microbacterium invictum, promotes re-establishment of vegetation in rocky wasteland by accelerating rock bio-weathering and reshaping soil bacterial community.</title>
        <authorList>
            <person name="Liu C."/>
        </authorList>
    </citation>
    <scope>NUCLEOTIDE SEQUENCE [LARGE SCALE GENOMIC DNA]</scope>
    <source>
        <strain evidence="2 3">X-18</strain>
    </source>
</reference>
<dbReference type="Gene3D" id="3.10.450.50">
    <property type="match status" value="1"/>
</dbReference>
<dbReference type="Pfam" id="PF12680">
    <property type="entry name" value="SnoaL_2"/>
    <property type="match status" value="1"/>
</dbReference>
<protein>
    <submittedName>
        <fullName evidence="2">Nuclear transport factor 2 family protein</fullName>
    </submittedName>
</protein>
<dbReference type="InterPro" id="IPR037401">
    <property type="entry name" value="SnoaL-like"/>
</dbReference>
<dbReference type="Proteomes" id="UP001324533">
    <property type="component" value="Chromosome"/>
</dbReference>
<organism evidence="2 3">
    <name type="scientific">Microbacterium invictum</name>
    <dbReference type="NCBI Taxonomy" id="515415"/>
    <lineage>
        <taxon>Bacteria</taxon>
        <taxon>Bacillati</taxon>
        <taxon>Actinomycetota</taxon>
        <taxon>Actinomycetes</taxon>
        <taxon>Micrococcales</taxon>
        <taxon>Microbacteriaceae</taxon>
        <taxon>Microbacterium</taxon>
    </lineage>
</organism>
<dbReference type="SUPFAM" id="SSF54427">
    <property type="entry name" value="NTF2-like"/>
    <property type="match status" value="1"/>
</dbReference>
<name>A0ABZ0VFI2_9MICO</name>
<feature type="domain" description="SnoaL-like" evidence="1">
    <location>
        <begin position="18"/>
        <end position="108"/>
    </location>
</feature>
<gene>
    <name evidence="2" type="ORF">T9R20_04770</name>
</gene>
<sequence>MTDRQQTDAAARRFMDGYLVAWRSNEPDDIRTLFTEDAELRFEPWTPAFTGHDAIVAEWLRRQDEPDSFTFTWEIAGIDGDRAFVQAETAYTGGRSYSNLWVIDLAEDGRARSFVEWWMDRSKTS</sequence>
<keyword evidence="3" id="KW-1185">Reference proteome</keyword>